<name>A0AC61NGL2_9BACT</name>
<keyword evidence="2" id="KW-1185">Reference proteome</keyword>
<sequence>MKRHLFCTLLFVFATIFEVAAQQPMGGCWHPEDIKDWSPENDPEAKFNRSVVALKERFVDKTVKAGPNSFFDSKITACLTMNPMCSQTPSQGANSFTGYTFNFWQYVDILVWWGGSASEGVIIPPSAPVVDAAHKNGVQVYGNVFFPPGAFGGQSSWVREMMTQENGEFPYAKRLAEIANYYGFDGWFINEETYASSKAEWAGFAKTFNKYKGSDHMGLQWYDASTSIPESLFKGKEMFSSMFLNYGSASSSSISRNNKSVESWGMDPFSVNYYGLEIGGGGFSHKREFTSLFSKDKNNGSVALFCPEEKTWKDHTKRNDLNQYEQMAEFYKTAGRFWVNINHDVTSKTAYDDSNWPGISVGVAARSVINTFPFVTNFNTGMGKKRFVKGTVKGTGDWYHRGIQDILPTWRWWIEGSRKTVEPTFTWDDSYNSGASLMFTGNLDANISNNIRLFKTQLEVVGSEQAQIVVKGAKTGYSCSLGLAFKEDNNAFTYLPLENFADGSWKTITLPLSAYAGKTISMISIKLESKSNVQDIDLKVGQLFLGSNVTAAGEVSNLKIIDDKNVEKVDLGDTKGSARIIWDAAKGDVNHYNIYMEQNGTQSLVGQTMDEAFYIGDIIRTNSRELSVKFTVKSVDLKGNESTGVEKSIDWLKPSVPEVKIVGDKSYIEVGETVLFTARATQYPETYNWTLPKGAVKAEVKCEKNQIAVTFNTKGNFDISVKVTNSLGSTEQKLETAATVVEMSLLEVVSVGKTIDSYSDCIAKHNPKYLIDGQNIPSSLDYKWCVGGSKSQWVIIDLEEPFDIYGFKAYDTGHKESADGNYDCWKVEISNDKKQWTEVVNEKGRKAENTKVDAIPGKVGRYVRFTPYDKDLNITIRIWEFQVLGVSMGMNFVGGQNLVMSEKGTKTVKFAYDLGLLEKAKDFGFSAASANGNIKVSNEVIDEANKTYQFDIQSKDGFFGAEKVKVTFVNGGLSKDISFVVTVENSKWANVLKGKKVQAYTANWYWNGIDAKITGGEKLIDGDLNTGIKTNYNKIVLEADLEEVTSLSCFRYNGSQDGKKLKLKVTTSEDGKSFTEAFSTQYVGGSLYILNEPINARYIQVWTSRTGWSTVTIQEVVVLGTVNNFSFGEVASQNLKLDETKVVKVPFTNKVDVTKDMVTASVANENLVEVANIELDAPNNMLNVTLTGKHAIGNTTVTLTTKIGEDRFTKSFDVSVTPAASTNLALNKSAVDFSGSTTNELPSYLFDGETVPTDNSHKWCETGNGPHYVVVDLEKVYTVFEFKMFDCGNVEDADWNSQGYTIEVSEDNINWTVVAEDVKDNSTTKDIVTNGINARYVKYTTGGDDGHGTIRLFEFEVYGVDDLSLSSKNTEGVELKVYPNPATDFIEVKGISNRKVSVKVFDILGNEELFIPNYDGQKINVKALPNGVHAVRIDDGEKVTYTKIMKL</sequence>
<accession>A0AC61NGL2</accession>
<proteinExistence type="predicted"/>
<organism evidence="1 2">
    <name type="scientific">Halosquirtibacter laminarini</name>
    <dbReference type="NCBI Taxonomy" id="3374600"/>
    <lineage>
        <taxon>Bacteria</taxon>
        <taxon>Pseudomonadati</taxon>
        <taxon>Bacteroidota</taxon>
        <taxon>Bacteroidia</taxon>
        <taxon>Marinilabiliales</taxon>
        <taxon>Prolixibacteraceae</taxon>
        <taxon>Halosquirtibacter</taxon>
    </lineage>
</organism>
<evidence type="ECO:0000313" key="2">
    <source>
        <dbReference type="Proteomes" id="UP000826212"/>
    </source>
</evidence>
<gene>
    <name evidence="1" type="ORF">K4L44_02610</name>
</gene>
<evidence type="ECO:0000313" key="1">
    <source>
        <dbReference type="EMBL" id="QZE14770.1"/>
    </source>
</evidence>
<protein>
    <submittedName>
        <fullName evidence="1">Discoidin domain-containing protein</fullName>
    </submittedName>
</protein>
<dbReference type="EMBL" id="CP081303">
    <property type="protein sequence ID" value="QZE14770.1"/>
    <property type="molecule type" value="Genomic_DNA"/>
</dbReference>
<dbReference type="Proteomes" id="UP000826212">
    <property type="component" value="Chromosome"/>
</dbReference>
<reference evidence="1" key="1">
    <citation type="submission" date="2021-08" db="EMBL/GenBank/DDBJ databases">
        <title>Novel anaerobic bacterium isolated from sea squirt in East Sea, Republic of Korea.</title>
        <authorList>
            <person name="Nguyen T.H."/>
            <person name="Li Z."/>
            <person name="Lee Y.-J."/>
            <person name="Ko J."/>
            <person name="Kim S.-G."/>
        </authorList>
    </citation>
    <scope>NUCLEOTIDE SEQUENCE</scope>
    <source>
        <strain evidence="1">KCTC 25031</strain>
    </source>
</reference>